<dbReference type="SUPFAM" id="SSF82607">
    <property type="entry name" value="YbaB-like"/>
    <property type="match status" value="1"/>
</dbReference>
<accession>A0ABP7AZT6</accession>
<evidence type="ECO:0008006" key="3">
    <source>
        <dbReference type="Google" id="ProtNLM"/>
    </source>
</evidence>
<dbReference type="InterPro" id="IPR004401">
    <property type="entry name" value="YbaB/EbfC"/>
</dbReference>
<dbReference type="EMBL" id="BAAAZP010000007">
    <property type="protein sequence ID" value="GAA3644717.1"/>
    <property type="molecule type" value="Genomic_DNA"/>
</dbReference>
<evidence type="ECO:0000313" key="2">
    <source>
        <dbReference type="Proteomes" id="UP001500902"/>
    </source>
</evidence>
<dbReference type="Gene3D" id="3.30.1310.10">
    <property type="entry name" value="Nucleoid-associated protein YbaB-like domain"/>
    <property type="match status" value="1"/>
</dbReference>
<organism evidence="1 2">
    <name type="scientific">Nonomuraea antimicrobica</name>
    <dbReference type="NCBI Taxonomy" id="561173"/>
    <lineage>
        <taxon>Bacteria</taxon>
        <taxon>Bacillati</taxon>
        <taxon>Actinomycetota</taxon>
        <taxon>Actinomycetes</taxon>
        <taxon>Streptosporangiales</taxon>
        <taxon>Streptosporangiaceae</taxon>
        <taxon>Nonomuraea</taxon>
    </lineage>
</organism>
<name>A0ABP7AZT6_9ACTN</name>
<comment type="caution">
    <text evidence="1">The sequence shown here is derived from an EMBL/GenBank/DDBJ whole genome shotgun (WGS) entry which is preliminary data.</text>
</comment>
<protein>
    <recommendedName>
        <fullName evidence="3">YbaB/EbfC DNA-binding family protein</fullName>
    </recommendedName>
</protein>
<keyword evidence="2" id="KW-1185">Reference proteome</keyword>
<dbReference type="Proteomes" id="UP001500902">
    <property type="component" value="Unassembled WGS sequence"/>
</dbReference>
<dbReference type="Pfam" id="PF02575">
    <property type="entry name" value="YbaB_DNA_bd"/>
    <property type="match status" value="1"/>
</dbReference>
<proteinExistence type="predicted"/>
<dbReference type="RefSeq" id="WP_344872313.1">
    <property type="nucleotide sequence ID" value="NZ_BAAAZP010000007.1"/>
</dbReference>
<sequence>MDTDLDTDLGLDLGHALGLDPERLAADADRFFDRLGPLPDADEPVRAESRDGLVSVEYSGAAGVRELRLDPRAMRMDSARLAETIVGVIRQARERAEAEERERSEAFLGAARALLADRDLIADRLRDVTPTLQENLERAGATIDRVRALLRP</sequence>
<gene>
    <name evidence="1" type="ORF">GCM10022224_004070</name>
</gene>
<dbReference type="InterPro" id="IPR036894">
    <property type="entry name" value="YbaB-like_sf"/>
</dbReference>
<reference evidence="2" key="1">
    <citation type="journal article" date="2019" name="Int. J. Syst. Evol. Microbiol.">
        <title>The Global Catalogue of Microorganisms (GCM) 10K type strain sequencing project: providing services to taxonomists for standard genome sequencing and annotation.</title>
        <authorList>
            <consortium name="The Broad Institute Genomics Platform"/>
            <consortium name="The Broad Institute Genome Sequencing Center for Infectious Disease"/>
            <person name="Wu L."/>
            <person name="Ma J."/>
        </authorList>
    </citation>
    <scope>NUCLEOTIDE SEQUENCE [LARGE SCALE GENOMIC DNA]</scope>
    <source>
        <strain evidence="2">JCM 16904</strain>
    </source>
</reference>
<evidence type="ECO:0000313" key="1">
    <source>
        <dbReference type="EMBL" id="GAA3644717.1"/>
    </source>
</evidence>